<evidence type="ECO:0000256" key="8">
    <source>
        <dbReference type="ARBA" id="ARBA00022777"/>
    </source>
</evidence>
<keyword evidence="8" id="KW-0418">Kinase</keyword>
<evidence type="ECO:0000256" key="5">
    <source>
        <dbReference type="ARBA" id="ARBA00022692"/>
    </source>
</evidence>
<evidence type="ECO:0000256" key="2">
    <source>
        <dbReference type="ARBA" id="ARBA00011902"/>
    </source>
</evidence>
<evidence type="ECO:0000256" key="3">
    <source>
        <dbReference type="ARBA" id="ARBA00022475"/>
    </source>
</evidence>
<evidence type="ECO:0000259" key="17">
    <source>
        <dbReference type="Pfam" id="PF12810"/>
    </source>
</evidence>
<evidence type="ECO:0000256" key="4">
    <source>
        <dbReference type="ARBA" id="ARBA00022679"/>
    </source>
</evidence>
<dbReference type="Pfam" id="PF12810">
    <property type="entry name" value="ALK_LTK_GRD"/>
    <property type="match status" value="1"/>
</dbReference>
<name>A0ABY7HG81_9BACT</name>
<keyword evidence="9" id="KW-0067">ATP-binding</keyword>
<keyword evidence="7" id="KW-0547">Nucleotide-binding</keyword>
<dbReference type="Proteomes" id="UP001164459">
    <property type="component" value="Chromosome"/>
</dbReference>
<comment type="subcellular location">
    <subcellularLocation>
        <location evidence="1">Cell membrane</location>
        <topology evidence="1">Single-pass type I membrane protein</topology>
    </subcellularLocation>
</comment>
<keyword evidence="15" id="KW-0325">Glycoprotein</keyword>
<proteinExistence type="predicted"/>
<dbReference type="EC" id="2.7.10.1" evidence="2"/>
<dbReference type="InterPro" id="IPR055163">
    <property type="entry name" value="ALK/LTK-like_GRD"/>
</dbReference>
<evidence type="ECO:0000313" key="18">
    <source>
        <dbReference type="EMBL" id="WAS98118.1"/>
    </source>
</evidence>
<evidence type="ECO:0000256" key="13">
    <source>
        <dbReference type="ARBA" id="ARBA00023157"/>
    </source>
</evidence>
<dbReference type="RefSeq" id="WP_269040484.1">
    <property type="nucleotide sequence ID" value="NZ_CP114040.1"/>
</dbReference>
<evidence type="ECO:0000256" key="1">
    <source>
        <dbReference type="ARBA" id="ARBA00004251"/>
    </source>
</evidence>
<evidence type="ECO:0000256" key="11">
    <source>
        <dbReference type="ARBA" id="ARBA00023136"/>
    </source>
</evidence>
<keyword evidence="19" id="KW-1185">Reference proteome</keyword>
<feature type="region of interest" description="Disordered" evidence="16">
    <location>
        <begin position="200"/>
        <end position="223"/>
    </location>
</feature>
<evidence type="ECO:0000256" key="14">
    <source>
        <dbReference type="ARBA" id="ARBA00023170"/>
    </source>
</evidence>
<keyword evidence="14" id="KW-0675">Receptor</keyword>
<evidence type="ECO:0000256" key="9">
    <source>
        <dbReference type="ARBA" id="ARBA00022840"/>
    </source>
</evidence>
<keyword evidence="3" id="KW-1003">Cell membrane</keyword>
<accession>A0ABY7HG81</accession>
<evidence type="ECO:0000256" key="6">
    <source>
        <dbReference type="ARBA" id="ARBA00022729"/>
    </source>
</evidence>
<organism evidence="18 19">
    <name type="scientific">Nannocystis punicea</name>
    <dbReference type="NCBI Taxonomy" id="2995304"/>
    <lineage>
        <taxon>Bacteria</taxon>
        <taxon>Pseudomonadati</taxon>
        <taxon>Myxococcota</taxon>
        <taxon>Polyangia</taxon>
        <taxon>Nannocystales</taxon>
        <taxon>Nannocystaceae</taxon>
        <taxon>Nannocystis</taxon>
    </lineage>
</organism>
<evidence type="ECO:0000256" key="15">
    <source>
        <dbReference type="ARBA" id="ARBA00023180"/>
    </source>
</evidence>
<keyword evidence="6" id="KW-0732">Signal</keyword>
<feature type="domain" description="ALK/LTK-like glycine-rich" evidence="17">
    <location>
        <begin position="69"/>
        <end position="262"/>
    </location>
</feature>
<keyword evidence="12" id="KW-0829">Tyrosine-protein kinase</keyword>
<feature type="compositionally biased region" description="Gly residues" evidence="16">
    <location>
        <begin position="200"/>
        <end position="212"/>
    </location>
</feature>
<sequence>MQGNDTHTRRGRGAVALVALLGCHAPEVAGLDGMVLDATPACAGPGGRGFAFTRAPQVFVVPDCVTTLTVELWGAQGGPSRCGIDEVHGLPDVQEDGGRGGWLRADVSVTPGQILVVVVGGRGGIDGAPGWNGGGRGGVWGGGGGGGADIRIDGASLIDRALVVGGGGGGSCGFPDHGGGGHGGGVIGEDGVVGDELWNAGGGGQQHAGGAAGSPPGQPGVFGLGGGSARYHVAGGGGGWYGGGGSFGAGGGGGSSHVGVTASGVEFEAGVHSGDGAVQIYW</sequence>
<keyword evidence="5" id="KW-0812">Transmembrane</keyword>
<keyword evidence="13" id="KW-1015">Disulfide bond</keyword>
<gene>
    <name evidence="18" type="ORF">O0S08_18420</name>
</gene>
<dbReference type="EMBL" id="CP114040">
    <property type="protein sequence ID" value="WAS98118.1"/>
    <property type="molecule type" value="Genomic_DNA"/>
</dbReference>
<keyword evidence="10" id="KW-1133">Transmembrane helix</keyword>
<protein>
    <recommendedName>
        <fullName evidence="2">receptor protein-tyrosine kinase</fullName>
        <ecNumber evidence="2">2.7.10.1</ecNumber>
    </recommendedName>
</protein>
<evidence type="ECO:0000256" key="16">
    <source>
        <dbReference type="SAM" id="MobiDB-lite"/>
    </source>
</evidence>
<evidence type="ECO:0000256" key="10">
    <source>
        <dbReference type="ARBA" id="ARBA00022989"/>
    </source>
</evidence>
<evidence type="ECO:0000256" key="12">
    <source>
        <dbReference type="ARBA" id="ARBA00023137"/>
    </source>
</evidence>
<keyword evidence="4" id="KW-0808">Transferase</keyword>
<reference evidence="18" key="1">
    <citation type="submission" date="2022-11" db="EMBL/GenBank/DDBJ databases">
        <title>Minimal conservation of predation-associated metabolite biosynthetic gene clusters underscores biosynthetic potential of Myxococcota including descriptions for ten novel species: Archangium lansinium sp. nov., Myxococcus landrumus sp. nov., Nannocystis bai.</title>
        <authorList>
            <person name="Ahearne A."/>
            <person name="Stevens C."/>
            <person name="Dowd S."/>
        </authorList>
    </citation>
    <scope>NUCLEOTIDE SEQUENCE</scope>
    <source>
        <strain evidence="18">Fl3</strain>
    </source>
</reference>
<keyword evidence="11" id="KW-0472">Membrane</keyword>
<evidence type="ECO:0000313" key="19">
    <source>
        <dbReference type="Proteomes" id="UP001164459"/>
    </source>
</evidence>
<evidence type="ECO:0000256" key="7">
    <source>
        <dbReference type="ARBA" id="ARBA00022741"/>
    </source>
</evidence>